<organism evidence="1 2">
    <name type="scientific">Mucilaginibacter rubeus</name>
    <dbReference type="NCBI Taxonomy" id="2027860"/>
    <lineage>
        <taxon>Bacteria</taxon>
        <taxon>Pseudomonadati</taxon>
        <taxon>Bacteroidota</taxon>
        <taxon>Sphingobacteriia</taxon>
        <taxon>Sphingobacteriales</taxon>
        <taxon>Sphingobacteriaceae</taxon>
        <taxon>Mucilaginibacter</taxon>
    </lineage>
</organism>
<sequence>MMKRIHLYFRKPPEKDRYFPGDRYVFLAARKLFRPKKISGIEKVFINLRLGFDEIGVNYVVNRPFKEIGPGEPVVVLGIGEQALEGYNKPNPIIAGIALVSHPTQWPTMCQDFPIVKYLQHSKWANDIYIPYYGANICELWPAGIETQKWLPEKDKKPVYDVLIYNKIRWDYPKMEVELIEAIKNKLTALGLSFVEICYGHYQEADYHGLLKQSRSMIFLSEHESQGFACCEALSMDIPVYAWDQTHWLDPERHEWGTPDVPASSVPFFDDTCGMTFKNYAAFDAGFHTFWEKVIQQQFSPRDYILKNITLEKSARRMLEIIQEVYD</sequence>
<dbReference type="KEGG" id="mrub:DEO27_015770"/>
<evidence type="ECO:0000313" key="2">
    <source>
        <dbReference type="Proteomes" id="UP000251402"/>
    </source>
</evidence>
<accession>A0A5C1I8S6</accession>
<proteinExistence type="predicted"/>
<name>A0A5C1I8S6_9SPHI</name>
<reference evidence="1" key="1">
    <citation type="submission" date="2019-08" db="EMBL/GenBank/DDBJ databases">
        <title>Comparative genome analysis confer to the adaptation heavy metal polluted environment.</title>
        <authorList>
            <person name="Li Y."/>
        </authorList>
    </citation>
    <scope>NUCLEOTIDE SEQUENCE [LARGE SCALE GENOMIC DNA]</scope>
    <source>
        <strain evidence="1">P1</strain>
    </source>
</reference>
<gene>
    <name evidence="1" type="ORF">DEO27_015770</name>
</gene>
<keyword evidence="2" id="KW-1185">Reference proteome</keyword>
<dbReference type="GO" id="GO:0016740">
    <property type="term" value="F:transferase activity"/>
    <property type="evidence" value="ECO:0007669"/>
    <property type="project" value="UniProtKB-KW"/>
</dbReference>
<protein>
    <submittedName>
        <fullName evidence="1">Glycosyltransferase</fullName>
    </submittedName>
</protein>
<dbReference type="AlphaFoldDB" id="A0A5C1I8S6"/>
<evidence type="ECO:0000313" key="1">
    <source>
        <dbReference type="EMBL" id="QEM14457.1"/>
    </source>
</evidence>
<dbReference type="OrthoDB" id="7374792at2"/>
<dbReference type="EMBL" id="CP043450">
    <property type="protein sequence ID" value="QEM14457.1"/>
    <property type="molecule type" value="Genomic_DNA"/>
</dbReference>
<dbReference type="Proteomes" id="UP000251402">
    <property type="component" value="Chromosome"/>
</dbReference>
<dbReference type="SUPFAM" id="SSF53756">
    <property type="entry name" value="UDP-Glycosyltransferase/glycogen phosphorylase"/>
    <property type="match status" value="1"/>
</dbReference>